<evidence type="ECO:0000313" key="3">
    <source>
        <dbReference type="EMBL" id="PXX44821.1"/>
    </source>
</evidence>
<gene>
    <name evidence="3" type="ORF">DFR42_10233</name>
</gene>
<organism evidence="3 4">
    <name type="scientific">Undibacterium pigrum</name>
    <dbReference type="NCBI Taxonomy" id="401470"/>
    <lineage>
        <taxon>Bacteria</taxon>
        <taxon>Pseudomonadati</taxon>
        <taxon>Pseudomonadota</taxon>
        <taxon>Betaproteobacteria</taxon>
        <taxon>Burkholderiales</taxon>
        <taxon>Oxalobacteraceae</taxon>
        <taxon>Undibacterium</taxon>
    </lineage>
</organism>
<evidence type="ECO:0000256" key="1">
    <source>
        <dbReference type="SAM" id="MobiDB-lite"/>
    </source>
</evidence>
<accession>A0A318JLM4</accession>
<proteinExistence type="predicted"/>
<comment type="caution">
    <text evidence="3">The sequence shown here is derived from an EMBL/GenBank/DDBJ whole genome shotgun (WGS) entry which is preliminary data.</text>
</comment>
<dbReference type="AlphaFoldDB" id="A0A318JLM4"/>
<name>A0A318JLM4_9BURK</name>
<sequence length="289" mass="31498">MKLSIEAPEDEVALPGEIHLHIRFRPANMFGILLALLVHALLLYFLLNMSAVKKKLENAGISAPIVLLMEKAAPASKAPKQATAPKKEKAQSKPVRIPPSKNAITQPKAPPPLPTNDSPVPQPPPPVANNVPPEMDMMALANAARERRRAAEQAAAQENEGARQAGRGMTPQEVAEANVKRSMQQAANRNGGSGVFELGTVGTRVASFSFRGWNTRIVATGGKQSFEVDAGLGGDVRLAVVRRMIEIIRMEYKGDFNWESRRLGRVVVRSARIEDSAELESFLLKEFFP</sequence>
<feature type="compositionally biased region" description="Low complexity" evidence="1">
    <location>
        <begin position="75"/>
        <end position="84"/>
    </location>
</feature>
<feature type="transmembrane region" description="Helical" evidence="2">
    <location>
        <begin position="29"/>
        <end position="47"/>
    </location>
</feature>
<keyword evidence="2" id="KW-0472">Membrane</keyword>
<feature type="region of interest" description="Disordered" evidence="1">
    <location>
        <begin position="75"/>
        <end position="133"/>
    </location>
</feature>
<evidence type="ECO:0000313" key="4">
    <source>
        <dbReference type="Proteomes" id="UP000247792"/>
    </source>
</evidence>
<dbReference type="Proteomes" id="UP000247792">
    <property type="component" value="Unassembled WGS sequence"/>
</dbReference>
<dbReference type="EMBL" id="QJKB01000002">
    <property type="protein sequence ID" value="PXX44821.1"/>
    <property type="molecule type" value="Genomic_DNA"/>
</dbReference>
<keyword evidence="2" id="KW-0812">Transmembrane</keyword>
<keyword evidence="2" id="KW-1133">Transmembrane helix</keyword>
<protein>
    <submittedName>
        <fullName evidence="3">Uncharacterized protein</fullName>
    </submittedName>
</protein>
<feature type="compositionally biased region" description="Pro residues" evidence="1">
    <location>
        <begin position="108"/>
        <end position="127"/>
    </location>
</feature>
<feature type="compositionally biased region" description="Low complexity" evidence="1">
    <location>
        <begin position="152"/>
        <end position="166"/>
    </location>
</feature>
<reference evidence="3 4" key="1">
    <citation type="submission" date="2018-05" db="EMBL/GenBank/DDBJ databases">
        <title>Genomic Encyclopedia of Type Strains, Phase IV (KMG-IV): sequencing the most valuable type-strain genomes for metagenomic binning, comparative biology and taxonomic classification.</title>
        <authorList>
            <person name="Goeker M."/>
        </authorList>
    </citation>
    <scope>NUCLEOTIDE SEQUENCE [LARGE SCALE GENOMIC DNA]</scope>
    <source>
        <strain evidence="3 4">DSM 19792</strain>
    </source>
</reference>
<feature type="region of interest" description="Disordered" evidence="1">
    <location>
        <begin position="145"/>
        <end position="186"/>
    </location>
</feature>
<evidence type="ECO:0000256" key="2">
    <source>
        <dbReference type="SAM" id="Phobius"/>
    </source>
</evidence>
<keyword evidence="4" id="KW-1185">Reference proteome</keyword>
<dbReference type="RefSeq" id="WP_110254318.1">
    <property type="nucleotide sequence ID" value="NZ_QJKB01000002.1"/>
</dbReference>
<dbReference type="OrthoDB" id="8559866at2"/>